<gene>
    <name evidence="1" type="ORF">Q8A49_19760</name>
</gene>
<organism evidence="1 2">
    <name type="scientific">Nocardiopsis tropica</name>
    <dbReference type="NCBI Taxonomy" id="109330"/>
    <lineage>
        <taxon>Bacteria</taxon>
        <taxon>Bacillati</taxon>
        <taxon>Actinomycetota</taxon>
        <taxon>Actinomycetes</taxon>
        <taxon>Streptosporangiales</taxon>
        <taxon>Nocardiopsidaceae</taxon>
        <taxon>Nocardiopsis</taxon>
    </lineage>
</organism>
<dbReference type="Pfam" id="PF06224">
    <property type="entry name" value="AlkZ-like"/>
    <property type="match status" value="1"/>
</dbReference>
<accession>A0ABU7KTY7</accession>
<dbReference type="Proteomes" id="UP001348641">
    <property type="component" value="Unassembled WGS sequence"/>
</dbReference>
<dbReference type="GO" id="GO:0003677">
    <property type="term" value="F:DNA binding"/>
    <property type="evidence" value="ECO:0007669"/>
    <property type="project" value="UniProtKB-KW"/>
</dbReference>
<name>A0ABU7KTY7_9ACTN</name>
<sequence>MGTPTWQDMTARRLWRHALTSPGTSAADVVGAMCGAHAQVMSAAEVSLGLRLEGADRTHVRAALWETHELVKTFGPRGTVHLLPTRELPLWTAALSAAQRAGNPSPKGSLLTPEQTDELVEASAAVLAGTEMTVDELTEALAERAGSWAADPVMDAFQTKWPRWRQATHTLANRGSLCFGPMRGRKVTYTSPRRWLPDAAPADTERALAHVLTGYLRAYGPATPQHFAQWLSAPRRWAVELFASMSGLVEPVEVEGATLYQVAGDAAAPPAPAPEVLLLPYFDAYTVGCHPRDVVFPGPARRRALARGQAGTHPVLFVDGVAAGVWHHRRSGRHLDITVEALAPLPPARRDAVAEQAERIGRILQASPRLAFDTVTVGPHA</sequence>
<dbReference type="RefSeq" id="WP_330159744.1">
    <property type="nucleotide sequence ID" value="NZ_BAAAJA010000041.1"/>
</dbReference>
<comment type="caution">
    <text evidence="1">The sequence shown here is derived from an EMBL/GenBank/DDBJ whole genome shotgun (WGS) entry which is preliminary data.</text>
</comment>
<dbReference type="PANTHER" id="PTHR38479">
    <property type="entry name" value="LMO0824 PROTEIN"/>
    <property type="match status" value="1"/>
</dbReference>
<dbReference type="EMBL" id="JAUUCC010000053">
    <property type="protein sequence ID" value="MEE2052742.1"/>
    <property type="molecule type" value="Genomic_DNA"/>
</dbReference>
<evidence type="ECO:0000313" key="2">
    <source>
        <dbReference type="Proteomes" id="UP001348641"/>
    </source>
</evidence>
<reference evidence="1 2" key="1">
    <citation type="submission" date="2023-07" db="EMBL/GenBank/DDBJ databases">
        <authorList>
            <person name="Girao M."/>
            <person name="Carvalho M.F."/>
        </authorList>
    </citation>
    <scope>NUCLEOTIDE SEQUENCE [LARGE SCALE GENOMIC DNA]</scope>
    <source>
        <strain evidence="1 2">66/93</strain>
    </source>
</reference>
<keyword evidence="1" id="KW-0238">DNA-binding</keyword>
<evidence type="ECO:0000313" key="1">
    <source>
        <dbReference type="EMBL" id="MEE2052742.1"/>
    </source>
</evidence>
<dbReference type="InterPro" id="IPR009351">
    <property type="entry name" value="AlkZ-like"/>
</dbReference>
<proteinExistence type="predicted"/>
<dbReference type="PANTHER" id="PTHR38479:SF2">
    <property type="entry name" value="WINGED HELIX DNA-BINDING DOMAIN-CONTAINING PROTEIN"/>
    <property type="match status" value="1"/>
</dbReference>
<protein>
    <submittedName>
        <fullName evidence="1">Winged helix DNA-binding domain-containing protein</fullName>
    </submittedName>
</protein>